<evidence type="ECO:0000256" key="2">
    <source>
        <dbReference type="ARBA" id="ARBA00006143"/>
    </source>
</evidence>
<dbReference type="Pfam" id="PF02683">
    <property type="entry name" value="DsbD_TM"/>
    <property type="match status" value="1"/>
</dbReference>
<feature type="transmembrane region" description="Helical" evidence="6">
    <location>
        <begin position="45"/>
        <end position="69"/>
    </location>
</feature>
<feature type="transmembrane region" description="Helical" evidence="6">
    <location>
        <begin position="210"/>
        <end position="231"/>
    </location>
</feature>
<comment type="subcellular location">
    <subcellularLocation>
        <location evidence="1">Membrane</location>
        <topology evidence="1">Multi-pass membrane protein</topology>
    </subcellularLocation>
</comment>
<evidence type="ECO:0000313" key="9">
    <source>
        <dbReference type="Proteomes" id="UP000027153"/>
    </source>
</evidence>
<protein>
    <submittedName>
        <fullName evidence="8">Cytochrome c biogenesis protein</fullName>
    </submittedName>
</protein>
<dbReference type="GO" id="GO:0017004">
    <property type="term" value="P:cytochrome complex assembly"/>
    <property type="evidence" value="ECO:0007669"/>
    <property type="project" value="InterPro"/>
</dbReference>
<keyword evidence="9" id="KW-1185">Reference proteome</keyword>
<keyword evidence="5 6" id="KW-0472">Membrane</keyword>
<feature type="domain" description="Cytochrome C biogenesis protein transmembrane" evidence="7">
    <location>
        <begin position="10"/>
        <end position="223"/>
    </location>
</feature>
<sequence length="245" mass="26271">MSIEPSAPSIILVFVAGLVTILKPCCLPLVPAVMSGSAGGRFRPLAVVSGLTLSFTIMGTLVSGFGAVFASLADYMRSLSILFIIGMGAVLFDDDINVEFIKISSSITQGLRNNIGFLNRSSSNMPEGGLFGGFFLGMSLGVVWIPCVGPILGAVLAYVASVGNVSYGAWMLFVYSVGMSIPMLSIAYYGKKVTNRYKWFMRNGEVLKKLSGLLLIAVGIMLLFNIDKLLIRLLSPYFPTTFYGI</sequence>
<dbReference type="AlphaFoldDB" id="A0A062V800"/>
<dbReference type="GO" id="GO:0016020">
    <property type="term" value="C:membrane"/>
    <property type="evidence" value="ECO:0007669"/>
    <property type="project" value="UniProtKB-SubCell"/>
</dbReference>
<dbReference type="OrthoDB" id="115386at2157"/>
<comment type="caution">
    <text evidence="8">The sequence shown here is derived from an EMBL/GenBank/DDBJ whole genome shotgun (WGS) entry which is preliminary data.</text>
</comment>
<keyword evidence="3 6" id="KW-0812">Transmembrane</keyword>
<dbReference type="InterPro" id="IPR003834">
    <property type="entry name" value="Cyt_c_assmbl_TM_dom"/>
</dbReference>
<proteinExistence type="inferred from homology"/>
<dbReference type="PANTHER" id="PTHR31272">
    <property type="entry name" value="CYTOCHROME C-TYPE BIOGENESIS PROTEIN HI_1454-RELATED"/>
    <property type="match status" value="1"/>
</dbReference>
<reference evidence="8 9" key="1">
    <citation type="journal article" date="2013" name="Nature">
        <title>Anaerobic oxidation of methane coupled to nitrate reduction in a novel archaeal lineage.</title>
        <authorList>
            <person name="Haroon M.F."/>
            <person name="Hu S."/>
            <person name="Shi Y."/>
            <person name="Imelfort M."/>
            <person name="Keller J."/>
            <person name="Hugenholtz P."/>
            <person name="Yuan Z."/>
            <person name="Tyson G.W."/>
        </authorList>
    </citation>
    <scope>NUCLEOTIDE SEQUENCE [LARGE SCALE GENOMIC DNA]</scope>
    <source>
        <strain evidence="8 9">ANME-2d</strain>
    </source>
</reference>
<gene>
    <name evidence="8" type="ORF">ANME2D_01139</name>
</gene>
<evidence type="ECO:0000313" key="8">
    <source>
        <dbReference type="EMBL" id="KCZ72708.1"/>
    </source>
</evidence>
<evidence type="ECO:0000256" key="3">
    <source>
        <dbReference type="ARBA" id="ARBA00022692"/>
    </source>
</evidence>
<evidence type="ECO:0000256" key="4">
    <source>
        <dbReference type="ARBA" id="ARBA00022989"/>
    </source>
</evidence>
<name>A0A062V800_9EURY</name>
<evidence type="ECO:0000256" key="1">
    <source>
        <dbReference type="ARBA" id="ARBA00004141"/>
    </source>
</evidence>
<organism evidence="8 9">
    <name type="scientific">Candidatus Methanoperedens nitratireducens</name>
    <dbReference type="NCBI Taxonomy" id="1392998"/>
    <lineage>
        <taxon>Archaea</taxon>
        <taxon>Methanobacteriati</taxon>
        <taxon>Methanobacteriota</taxon>
        <taxon>Stenosarchaea group</taxon>
        <taxon>Methanomicrobia</taxon>
        <taxon>Methanosarcinales</taxon>
        <taxon>ANME-2 cluster</taxon>
        <taxon>Candidatus Methanoperedentaceae</taxon>
        <taxon>Candidatus Methanoperedens</taxon>
    </lineage>
</organism>
<dbReference type="EMBL" id="JMIY01000002">
    <property type="protein sequence ID" value="KCZ72708.1"/>
    <property type="molecule type" value="Genomic_DNA"/>
</dbReference>
<evidence type="ECO:0000259" key="7">
    <source>
        <dbReference type="Pfam" id="PF02683"/>
    </source>
</evidence>
<accession>A0A062V800</accession>
<dbReference type="Proteomes" id="UP000027153">
    <property type="component" value="Unassembled WGS sequence"/>
</dbReference>
<feature type="transmembrane region" description="Helical" evidence="6">
    <location>
        <begin position="75"/>
        <end position="92"/>
    </location>
</feature>
<dbReference type="PANTHER" id="PTHR31272:SF9">
    <property type="entry name" value="BLL1027 PROTEIN"/>
    <property type="match status" value="1"/>
</dbReference>
<feature type="transmembrane region" description="Helical" evidence="6">
    <location>
        <begin position="130"/>
        <end position="161"/>
    </location>
</feature>
<keyword evidence="4 6" id="KW-1133">Transmembrane helix</keyword>
<feature type="transmembrane region" description="Helical" evidence="6">
    <location>
        <begin position="6"/>
        <end position="33"/>
    </location>
</feature>
<dbReference type="RefSeq" id="WP_048089671.1">
    <property type="nucleotide sequence ID" value="NZ_JMIY01000002.1"/>
</dbReference>
<evidence type="ECO:0000256" key="5">
    <source>
        <dbReference type="ARBA" id="ARBA00023136"/>
    </source>
</evidence>
<dbReference type="InterPro" id="IPR051790">
    <property type="entry name" value="Cytochrome_c-biogenesis_DsbD"/>
</dbReference>
<evidence type="ECO:0000256" key="6">
    <source>
        <dbReference type="SAM" id="Phobius"/>
    </source>
</evidence>
<feature type="transmembrane region" description="Helical" evidence="6">
    <location>
        <begin position="167"/>
        <end position="189"/>
    </location>
</feature>
<comment type="similarity">
    <text evidence="2">Belongs to the DsbD family.</text>
</comment>